<protein>
    <submittedName>
        <fullName evidence="9">MFS transporter</fullName>
    </submittedName>
</protein>
<keyword evidence="10" id="KW-1185">Reference proteome</keyword>
<reference evidence="9 10" key="1">
    <citation type="submission" date="2021-06" db="EMBL/GenBank/DDBJ databases">
        <title>Enterococcus alishanensis sp. nov., a novel lactic acid bacterium isolated from fresh coffee beans.</title>
        <authorList>
            <person name="Chen Y.-S."/>
        </authorList>
    </citation>
    <scope>NUCLEOTIDE SEQUENCE [LARGE SCALE GENOMIC DNA]</scope>
    <source>
        <strain evidence="9 10">ALS3</strain>
    </source>
</reference>
<feature type="transmembrane region" description="Helical" evidence="7">
    <location>
        <begin position="347"/>
        <end position="375"/>
    </location>
</feature>
<dbReference type="RefSeq" id="WP_218326930.1">
    <property type="nucleotide sequence ID" value="NZ_JAHUZB010000005.1"/>
</dbReference>
<feature type="transmembrane region" description="Helical" evidence="7">
    <location>
        <begin position="259"/>
        <end position="277"/>
    </location>
</feature>
<evidence type="ECO:0000256" key="2">
    <source>
        <dbReference type="ARBA" id="ARBA00022448"/>
    </source>
</evidence>
<proteinExistence type="predicted"/>
<name>A0ABS6TFK1_9ENTE</name>
<feature type="transmembrane region" description="Helical" evidence="7">
    <location>
        <begin position="396"/>
        <end position="416"/>
    </location>
</feature>
<feature type="transmembrane region" description="Helical" evidence="7">
    <location>
        <begin position="168"/>
        <end position="186"/>
    </location>
</feature>
<evidence type="ECO:0000256" key="1">
    <source>
        <dbReference type="ARBA" id="ARBA00004651"/>
    </source>
</evidence>
<evidence type="ECO:0000256" key="4">
    <source>
        <dbReference type="ARBA" id="ARBA00022692"/>
    </source>
</evidence>
<accession>A0ABS6TFK1</accession>
<feature type="transmembrane region" description="Helical" evidence="7">
    <location>
        <begin position="221"/>
        <end position="238"/>
    </location>
</feature>
<evidence type="ECO:0000256" key="6">
    <source>
        <dbReference type="ARBA" id="ARBA00023136"/>
    </source>
</evidence>
<evidence type="ECO:0000256" key="7">
    <source>
        <dbReference type="SAM" id="Phobius"/>
    </source>
</evidence>
<evidence type="ECO:0000256" key="5">
    <source>
        <dbReference type="ARBA" id="ARBA00022989"/>
    </source>
</evidence>
<dbReference type="EMBL" id="JAHUZB010000005">
    <property type="protein sequence ID" value="MBV7391726.1"/>
    <property type="molecule type" value="Genomic_DNA"/>
</dbReference>
<feature type="transmembrane region" description="Helical" evidence="7">
    <location>
        <begin position="45"/>
        <end position="66"/>
    </location>
</feature>
<feature type="transmembrane region" description="Helical" evidence="7">
    <location>
        <begin position="12"/>
        <end position="39"/>
    </location>
</feature>
<feature type="transmembrane region" description="Helical" evidence="7">
    <location>
        <begin position="289"/>
        <end position="309"/>
    </location>
</feature>
<dbReference type="InterPro" id="IPR020846">
    <property type="entry name" value="MFS_dom"/>
</dbReference>
<feature type="transmembrane region" description="Helical" evidence="7">
    <location>
        <begin position="422"/>
        <end position="443"/>
    </location>
</feature>
<gene>
    <name evidence="9" type="ORF">KUA55_13645</name>
</gene>
<dbReference type="Pfam" id="PF07690">
    <property type="entry name" value="MFS_1"/>
    <property type="match status" value="1"/>
</dbReference>
<comment type="caution">
    <text evidence="9">The sequence shown here is derived from an EMBL/GenBank/DDBJ whole genome shotgun (WGS) entry which is preliminary data.</text>
</comment>
<dbReference type="CDD" id="cd17321">
    <property type="entry name" value="MFS_MMR_MDR_like"/>
    <property type="match status" value="1"/>
</dbReference>
<sequence>METIAVRKTDWILPIILISYFMILLDNSIVFTGSVRIAADLNLNAIQLTWVSNAYALTFGGLLLFGGRAGDIFGRRRVFILGMVIFAIGSLFVGTATSATHIIVARFFQGVGSAILAPSTLALILDNYKDKSRVKAIALYGATAGVGASIGLVLGGFFASVFSWRDGFFINIPIAILLILATLKFIGASQKVKAKMDIIGSLLSILGMSALIYGISAENFQVPIIIGAIMVLGIFILVERKISTPLIPLSLFHDKRHSGAYLARFLFTGASFTYWFVTPQLLQTHFGFSPLVTGFAFFPLTIAVFIFSYQTARLTEKYGNTKVLITGLAISIVGYALTVILNTGESYFIGIAIPMIVIGIGQGLTLSPLTSLGVVDTTEGEAGSASGLVNTIHQMGGSVGLALITALASHISGNLATYHFEVILSTIILVIALVVTLVVIYPVDSKSN</sequence>
<keyword evidence="6 7" id="KW-0472">Membrane</keyword>
<feature type="transmembrane region" description="Helical" evidence="7">
    <location>
        <begin position="198"/>
        <end position="215"/>
    </location>
</feature>
<keyword evidence="5 7" id="KW-1133">Transmembrane helix</keyword>
<feature type="domain" description="Major facilitator superfamily (MFS) profile" evidence="8">
    <location>
        <begin position="12"/>
        <end position="444"/>
    </location>
</feature>
<dbReference type="Proteomes" id="UP000774130">
    <property type="component" value="Unassembled WGS sequence"/>
</dbReference>
<dbReference type="InterPro" id="IPR011701">
    <property type="entry name" value="MFS"/>
</dbReference>
<evidence type="ECO:0000259" key="8">
    <source>
        <dbReference type="PROSITE" id="PS50850"/>
    </source>
</evidence>
<evidence type="ECO:0000256" key="3">
    <source>
        <dbReference type="ARBA" id="ARBA00022475"/>
    </source>
</evidence>
<feature type="transmembrane region" description="Helical" evidence="7">
    <location>
        <begin position="321"/>
        <end position="341"/>
    </location>
</feature>
<comment type="subcellular location">
    <subcellularLocation>
        <location evidence="1">Cell membrane</location>
        <topology evidence="1">Multi-pass membrane protein</topology>
    </subcellularLocation>
</comment>
<dbReference type="PANTHER" id="PTHR42718">
    <property type="entry name" value="MAJOR FACILITATOR SUPERFAMILY MULTIDRUG TRANSPORTER MFSC"/>
    <property type="match status" value="1"/>
</dbReference>
<feature type="transmembrane region" description="Helical" evidence="7">
    <location>
        <begin position="103"/>
        <end position="125"/>
    </location>
</feature>
<dbReference type="PANTHER" id="PTHR42718:SF46">
    <property type="entry name" value="BLR6921 PROTEIN"/>
    <property type="match status" value="1"/>
</dbReference>
<evidence type="ECO:0000313" key="10">
    <source>
        <dbReference type="Proteomes" id="UP000774130"/>
    </source>
</evidence>
<dbReference type="PROSITE" id="PS50850">
    <property type="entry name" value="MFS"/>
    <property type="match status" value="1"/>
</dbReference>
<keyword evidence="2" id="KW-0813">Transport</keyword>
<feature type="transmembrane region" description="Helical" evidence="7">
    <location>
        <begin position="78"/>
        <end position="97"/>
    </location>
</feature>
<keyword evidence="3" id="KW-1003">Cell membrane</keyword>
<organism evidence="9 10">
    <name type="scientific">Enterococcus alishanensis</name>
    <dbReference type="NCBI Taxonomy" id="1303817"/>
    <lineage>
        <taxon>Bacteria</taxon>
        <taxon>Bacillati</taxon>
        <taxon>Bacillota</taxon>
        <taxon>Bacilli</taxon>
        <taxon>Lactobacillales</taxon>
        <taxon>Enterococcaceae</taxon>
        <taxon>Enterococcus</taxon>
    </lineage>
</organism>
<keyword evidence="4 7" id="KW-0812">Transmembrane</keyword>
<feature type="transmembrane region" description="Helical" evidence="7">
    <location>
        <begin position="137"/>
        <end position="162"/>
    </location>
</feature>
<evidence type="ECO:0000313" key="9">
    <source>
        <dbReference type="EMBL" id="MBV7391726.1"/>
    </source>
</evidence>